<feature type="compositionally biased region" description="Polar residues" evidence="1">
    <location>
        <begin position="427"/>
        <end position="439"/>
    </location>
</feature>
<dbReference type="KEGG" id="fln:FLA_3789"/>
<dbReference type="InterPro" id="IPR008757">
    <property type="entry name" value="Peptidase_M6-like_domain"/>
</dbReference>
<dbReference type="PANTHER" id="PTHR41775:SF1">
    <property type="entry name" value="PEPTIDASE M6-LIKE DOMAIN-CONTAINING PROTEIN"/>
    <property type="match status" value="1"/>
</dbReference>
<dbReference type="PANTHER" id="PTHR41775">
    <property type="entry name" value="SECRETED PROTEIN-RELATED"/>
    <property type="match status" value="1"/>
</dbReference>
<dbReference type="EMBL" id="FTOR01000003">
    <property type="protein sequence ID" value="SIT04436.1"/>
    <property type="molecule type" value="Genomic_DNA"/>
</dbReference>
<name>A0A173MK33_9BACT</name>
<organism evidence="3 4">
    <name type="scientific">Filimonas lacunae</name>
    <dbReference type="NCBI Taxonomy" id="477680"/>
    <lineage>
        <taxon>Bacteria</taxon>
        <taxon>Pseudomonadati</taxon>
        <taxon>Bacteroidota</taxon>
        <taxon>Chitinophagia</taxon>
        <taxon>Chitinophagales</taxon>
        <taxon>Chitinophagaceae</taxon>
        <taxon>Filimonas</taxon>
    </lineage>
</organism>
<dbReference type="AlphaFoldDB" id="A0A173MK33"/>
<dbReference type="RefSeq" id="WP_076378757.1">
    <property type="nucleotide sequence ID" value="NZ_AP017422.1"/>
</dbReference>
<dbReference type="GO" id="GO:0006508">
    <property type="term" value="P:proteolysis"/>
    <property type="evidence" value="ECO:0007669"/>
    <property type="project" value="InterPro"/>
</dbReference>
<protein>
    <submittedName>
        <fullName evidence="3">Immune inhibitor A</fullName>
    </submittedName>
</protein>
<feature type="domain" description="Peptidase M6-like" evidence="2">
    <location>
        <begin position="120"/>
        <end position="324"/>
    </location>
</feature>
<dbReference type="NCBIfam" id="TIGR03296">
    <property type="entry name" value="M6dom_TIGR03296"/>
    <property type="match status" value="1"/>
</dbReference>
<dbReference type="GO" id="GO:0008233">
    <property type="term" value="F:peptidase activity"/>
    <property type="evidence" value="ECO:0007669"/>
    <property type="project" value="InterPro"/>
</dbReference>
<dbReference type="OrthoDB" id="9813478at2"/>
<sequence length="479" mass="52801">MKKKNTTPVWSNLHAIYTAAAASNDGQRCMIAPSPEVKLQLKKELKRLKDLSANQTLSNLLSPRQKKRVGLNDGLIMPGKVFPLGTSAEAVRKNAVQRQLLRGALRVVVVLVEFSDKKLSYDKQHYEDLFFSTGVVPTGSVNEYYQEVSGGIISIEGAVEGPYTLPQPLRAYANNASGLSDNEPNARTMAQDAAKAANNSVDFSLYDNDHDGYVDAFVVIHAGSGAEETTSKGDIWSHKWVLPDEYNADDTKIYGYLTVPEDCKLGVCAHELGHLLFGFPDLYDSDYDSSGIGNWCLMAAGSWNNRGDTPAHPCAWCKMQQDWVTVENQTVNQTGVYIAPVAEDRKIYRLWKDGGPGNEYFLLENRQQEKYDQYLPASGLLIWHIDDDIADNDNYRHYKVALMQADGKNDLESGNNEGDAGDCWPGSSGNSDFSSTTTPSSVSYGNLDTYVQVTHIQQENGHITADLSVTSDNEIAPDC</sequence>
<reference evidence="4" key="1">
    <citation type="submission" date="2017-01" db="EMBL/GenBank/DDBJ databases">
        <authorList>
            <person name="Varghese N."/>
            <person name="Submissions S."/>
        </authorList>
    </citation>
    <scope>NUCLEOTIDE SEQUENCE [LARGE SCALE GENOMIC DNA]</scope>
    <source>
        <strain evidence="4">DSM 21054</strain>
    </source>
</reference>
<gene>
    <name evidence="3" type="ORF">SAMN05421788_103108</name>
</gene>
<evidence type="ECO:0000313" key="4">
    <source>
        <dbReference type="Proteomes" id="UP000186917"/>
    </source>
</evidence>
<dbReference type="STRING" id="477680.SAMN05421788_103108"/>
<evidence type="ECO:0000259" key="2">
    <source>
        <dbReference type="Pfam" id="PF05547"/>
    </source>
</evidence>
<evidence type="ECO:0000313" key="3">
    <source>
        <dbReference type="EMBL" id="SIT04436.1"/>
    </source>
</evidence>
<dbReference type="SUPFAM" id="SSF55486">
    <property type="entry name" value="Metalloproteases ('zincins'), catalytic domain"/>
    <property type="match status" value="1"/>
</dbReference>
<dbReference type="Proteomes" id="UP000186917">
    <property type="component" value="Unassembled WGS sequence"/>
</dbReference>
<dbReference type="Pfam" id="PF05547">
    <property type="entry name" value="Peptidase_M6"/>
    <property type="match status" value="1"/>
</dbReference>
<evidence type="ECO:0000256" key="1">
    <source>
        <dbReference type="SAM" id="MobiDB-lite"/>
    </source>
</evidence>
<feature type="region of interest" description="Disordered" evidence="1">
    <location>
        <begin position="409"/>
        <end position="439"/>
    </location>
</feature>
<keyword evidence="4" id="KW-1185">Reference proteome</keyword>
<accession>A0A173MK33</accession>
<proteinExistence type="predicted"/>